<sequence length="119" mass="13370">MHEPDCGGQHAKIRRMAVGIRPMAAIVPMVRAERRLRIVHVLAVHDGNSHRRGVHYGPCLGRANVSRNRHAREQHRREQRERKQLREGGMAMLHVSLQTGAFSLGLPKLDHKTGANGGR</sequence>
<accession>A0AAD2BAY6</accession>
<organism evidence="1 2">
    <name type="scientific">Ralstonia wenshanensis</name>
    <dbReference type="NCBI Taxonomy" id="2842456"/>
    <lineage>
        <taxon>Bacteria</taxon>
        <taxon>Pseudomonadati</taxon>
        <taxon>Pseudomonadota</taxon>
        <taxon>Betaproteobacteria</taxon>
        <taxon>Burkholderiales</taxon>
        <taxon>Burkholderiaceae</taxon>
        <taxon>Ralstonia</taxon>
    </lineage>
</organism>
<reference evidence="1 2" key="1">
    <citation type="submission" date="2023-07" db="EMBL/GenBank/DDBJ databases">
        <authorList>
            <person name="Peeters C."/>
        </authorList>
    </citation>
    <scope>NUCLEOTIDE SEQUENCE [LARGE SCALE GENOMIC DNA]</scope>
    <source>
        <strain evidence="1 2">LMG 18091</strain>
    </source>
</reference>
<proteinExistence type="predicted"/>
<keyword evidence="2" id="KW-1185">Reference proteome</keyword>
<evidence type="ECO:0000313" key="2">
    <source>
        <dbReference type="Proteomes" id="UP001189915"/>
    </source>
</evidence>
<gene>
    <name evidence="1" type="ORF">LMG18091_03744</name>
</gene>
<comment type="caution">
    <text evidence="1">The sequence shown here is derived from an EMBL/GenBank/DDBJ whole genome shotgun (WGS) entry which is preliminary data.</text>
</comment>
<protein>
    <submittedName>
        <fullName evidence="1">Uncharacterized protein</fullName>
    </submittedName>
</protein>
<name>A0AAD2BAY6_9RALS</name>
<dbReference type="AlphaFoldDB" id="A0AAD2BAY6"/>
<dbReference type="EMBL" id="CATWAF010000005">
    <property type="protein sequence ID" value="CAJ0702680.1"/>
    <property type="molecule type" value="Genomic_DNA"/>
</dbReference>
<dbReference type="Proteomes" id="UP001189915">
    <property type="component" value="Unassembled WGS sequence"/>
</dbReference>
<evidence type="ECO:0000313" key="1">
    <source>
        <dbReference type="EMBL" id="CAJ0702680.1"/>
    </source>
</evidence>
<dbReference type="RefSeq" id="WP_152959361.1">
    <property type="nucleotide sequence ID" value="NZ_CATWAF010000005.1"/>
</dbReference>